<reference evidence="37" key="1">
    <citation type="submission" date="2023-07" db="EMBL/GenBank/DDBJ databases">
        <title>Chromosome-level Genome Assembly of Striped Snakehead (Channa striata).</title>
        <authorList>
            <person name="Liu H."/>
        </authorList>
    </citation>
    <scope>NUCLEOTIDE SEQUENCE</scope>
    <source>
        <strain evidence="37">Gz</strain>
        <tissue evidence="37">Muscle</tissue>
    </source>
</reference>
<keyword evidence="23" id="KW-0333">Golgi apparatus</keyword>
<evidence type="ECO:0000256" key="15">
    <source>
        <dbReference type="ARBA" id="ARBA00022723"/>
    </source>
</evidence>
<evidence type="ECO:0000256" key="8">
    <source>
        <dbReference type="ARBA" id="ARBA00022491"/>
    </source>
</evidence>
<evidence type="ECO:0000256" key="33">
    <source>
        <dbReference type="SAM" id="MobiDB-lite"/>
    </source>
</evidence>
<keyword evidence="22" id="KW-0007">Acetylation</keyword>
<evidence type="ECO:0000256" key="23">
    <source>
        <dbReference type="ARBA" id="ARBA00023034"/>
    </source>
</evidence>
<dbReference type="GO" id="GO:0006446">
    <property type="term" value="P:regulation of translational initiation"/>
    <property type="evidence" value="ECO:0007669"/>
    <property type="project" value="UniProtKB-ARBA"/>
</dbReference>
<organism evidence="37 38">
    <name type="scientific">Channa striata</name>
    <name type="common">Snakehead murrel</name>
    <name type="synonym">Ophicephalus striatus</name>
    <dbReference type="NCBI Taxonomy" id="64152"/>
    <lineage>
        <taxon>Eukaryota</taxon>
        <taxon>Metazoa</taxon>
        <taxon>Chordata</taxon>
        <taxon>Craniata</taxon>
        <taxon>Vertebrata</taxon>
        <taxon>Euteleostomi</taxon>
        <taxon>Actinopterygii</taxon>
        <taxon>Neopterygii</taxon>
        <taxon>Teleostei</taxon>
        <taxon>Neoteleostei</taxon>
        <taxon>Acanthomorphata</taxon>
        <taxon>Anabantaria</taxon>
        <taxon>Anabantiformes</taxon>
        <taxon>Channoidei</taxon>
        <taxon>Channidae</taxon>
        <taxon>Channa</taxon>
    </lineage>
</organism>
<dbReference type="Pfam" id="PF02847">
    <property type="entry name" value="MA3"/>
    <property type="match status" value="1"/>
</dbReference>
<dbReference type="PANTHER" id="PTHR23253:SF9">
    <property type="entry name" value="EUKARYOTIC TRANSLATION INITIATION FACTOR 4 GAMMA 2"/>
    <property type="match status" value="1"/>
</dbReference>
<comment type="similarity">
    <text evidence="5">Belongs to the eukaryotic initiation factor 4G family.</text>
</comment>
<dbReference type="Pfam" id="PF00535">
    <property type="entry name" value="Glycos_transf_2"/>
    <property type="match status" value="1"/>
</dbReference>
<feature type="domain" description="MI" evidence="36">
    <location>
        <begin position="1155"/>
        <end position="1278"/>
    </location>
</feature>
<evidence type="ECO:0000256" key="12">
    <source>
        <dbReference type="ARBA" id="ARBA00022676"/>
    </source>
</evidence>
<dbReference type="InterPro" id="IPR035992">
    <property type="entry name" value="Ricin_B-like_lectins"/>
</dbReference>
<protein>
    <recommendedName>
        <fullName evidence="29">Eukaryotic translation initiation factor 4 gamma 2</fullName>
        <ecNumber evidence="6">2.4.1.41</ecNumber>
    </recommendedName>
    <alternativeName>
        <fullName evidence="30">Translation initiation factor eIF2B subunit epsilon</fullName>
    </alternativeName>
    <alternativeName>
        <fullName evidence="31">eIF2B GDP-GTP exchange factor subunit epsilon</fullName>
    </alternativeName>
</protein>
<name>A0AA88T4M3_CHASR</name>
<comment type="subunit">
    <text evidence="32">Interacts with the serine/threonine protein kinases MKNK1 and MKNK2. Binds EIF4A and EIF3. Interacts with MIF4GD. Interacts with DAZAP2.</text>
</comment>
<evidence type="ECO:0000256" key="24">
    <source>
        <dbReference type="ARBA" id="ARBA00023136"/>
    </source>
</evidence>
<comment type="similarity">
    <text evidence="4">Belongs to the glycosyltransferase 2 family. GalNAc-T subfamily.</text>
</comment>
<evidence type="ECO:0000256" key="5">
    <source>
        <dbReference type="ARBA" id="ARBA00005775"/>
    </source>
</evidence>
<dbReference type="SMART" id="SM00543">
    <property type="entry name" value="MIF4G"/>
    <property type="match status" value="1"/>
</dbReference>
<keyword evidence="13" id="KW-0808">Transferase</keyword>
<dbReference type="EC" id="2.4.1.41" evidence="6"/>
<evidence type="ECO:0000256" key="22">
    <source>
        <dbReference type="ARBA" id="ARBA00022990"/>
    </source>
</evidence>
<keyword evidence="18" id="KW-0810">Translation regulation</keyword>
<dbReference type="GO" id="GO:0004653">
    <property type="term" value="F:polypeptide N-acetylgalactosaminyltransferase activity"/>
    <property type="evidence" value="ECO:0007669"/>
    <property type="project" value="UniProtKB-EC"/>
</dbReference>
<evidence type="ECO:0000259" key="36">
    <source>
        <dbReference type="PROSITE" id="PS51366"/>
    </source>
</evidence>
<keyword evidence="24 34" id="KW-0472">Membrane</keyword>
<dbReference type="InterPro" id="IPR003307">
    <property type="entry name" value="W2_domain"/>
</dbReference>
<evidence type="ECO:0000256" key="16">
    <source>
        <dbReference type="ARBA" id="ARBA00022734"/>
    </source>
</evidence>
<evidence type="ECO:0000256" key="25">
    <source>
        <dbReference type="ARBA" id="ARBA00023157"/>
    </source>
</evidence>
<evidence type="ECO:0000256" key="31">
    <source>
        <dbReference type="ARBA" id="ARBA00044345"/>
    </source>
</evidence>
<evidence type="ECO:0000256" key="9">
    <source>
        <dbReference type="ARBA" id="ARBA00022499"/>
    </source>
</evidence>
<feature type="compositionally biased region" description="Polar residues" evidence="33">
    <location>
        <begin position="659"/>
        <end position="680"/>
    </location>
</feature>
<dbReference type="CDD" id="cd02510">
    <property type="entry name" value="pp-GalNAc-T"/>
    <property type="match status" value="1"/>
</dbReference>
<dbReference type="InterPro" id="IPR003890">
    <property type="entry name" value="MIF4G-like_typ-3"/>
</dbReference>
<feature type="region of interest" description="Disordered" evidence="33">
    <location>
        <begin position="645"/>
        <end position="693"/>
    </location>
</feature>
<evidence type="ECO:0000256" key="13">
    <source>
        <dbReference type="ARBA" id="ARBA00022679"/>
    </source>
</evidence>
<dbReference type="PROSITE" id="PS51363">
    <property type="entry name" value="W2"/>
    <property type="match status" value="1"/>
</dbReference>
<comment type="subcellular location">
    <subcellularLocation>
        <location evidence="2">Golgi apparatus membrane</location>
        <topology evidence="2">Single-pass type II membrane protein</topology>
    </subcellularLocation>
</comment>
<evidence type="ECO:0000256" key="1">
    <source>
        <dbReference type="ARBA" id="ARBA00001936"/>
    </source>
</evidence>
<dbReference type="SUPFAM" id="SSF53448">
    <property type="entry name" value="Nucleotide-diphospho-sugar transferases"/>
    <property type="match status" value="1"/>
</dbReference>
<dbReference type="GO" id="GO:0000139">
    <property type="term" value="C:Golgi membrane"/>
    <property type="evidence" value="ECO:0007669"/>
    <property type="project" value="UniProtKB-SubCell"/>
</dbReference>
<evidence type="ECO:0000256" key="29">
    <source>
        <dbReference type="ARBA" id="ARBA00040449"/>
    </source>
</evidence>
<dbReference type="InterPro" id="IPR029044">
    <property type="entry name" value="Nucleotide-diphossugar_trans"/>
</dbReference>
<accession>A0AA88T4M3</accession>
<dbReference type="Pfam" id="PF00652">
    <property type="entry name" value="Ricin_B_lectin"/>
    <property type="match status" value="1"/>
</dbReference>
<keyword evidence="14 34" id="KW-0812">Transmembrane</keyword>
<feature type="compositionally biased region" description="Low complexity" evidence="33">
    <location>
        <begin position="1118"/>
        <end position="1132"/>
    </location>
</feature>
<dbReference type="Gene3D" id="3.90.550.10">
    <property type="entry name" value="Spore Coat Polysaccharide Biosynthesis Protein SpsA, Chain A"/>
    <property type="match status" value="1"/>
</dbReference>
<dbReference type="FunFam" id="1.25.40.180:FF:000017">
    <property type="entry name" value="Eukaryotic translation initiation factor 4 gamma 2"/>
    <property type="match status" value="1"/>
</dbReference>
<evidence type="ECO:0000256" key="11">
    <source>
        <dbReference type="ARBA" id="ARBA00022553"/>
    </source>
</evidence>
<dbReference type="FunFam" id="3.90.550.10:FF:000012">
    <property type="entry name" value="Polypeptide N-acetylgalactosaminyltransferase"/>
    <property type="match status" value="1"/>
</dbReference>
<evidence type="ECO:0000256" key="17">
    <source>
        <dbReference type="ARBA" id="ARBA00022843"/>
    </source>
</evidence>
<dbReference type="GO" id="GO:0006493">
    <property type="term" value="P:protein O-linked glycosylation"/>
    <property type="evidence" value="ECO:0007669"/>
    <property type="project" value="UniProtKB-ARBA"/>
</dbReference>
<dbReference type="Gene3D" id="1.25.40.180">
    <property type="match status" value="3"/>
</dbReference>
<dbReference type="GO" id="GO:0003729">
    <property type="term" value="F:mRNA binding"/>
    <property type="evidence" value="ECO:0007669"/>
    <property type="project" value="TreeGrafter"/>
</dbReference>
<dbReference type="SUPFAM" id="SSF50370">
    <property type="entry name" value="Ricin B-like lectins"/>
    <property type="match status" value="1"/>
</dbReference>
<keyword evidence="38" id="KW-1185">Reference proteome</keyword>
<dbReference type="Proteomes" id="UP001187415">
    <property type="component" value="Unassembled WGS sequence"/>
</dbReference>
<evidence type="ECO:0000259" key="35">
    <source>
        <dbReference type="PROSITE" id="PS51363"/>
    </source>
</evidence>
<proteinExistence type="inferred from homology"/>
<dbReference type="PROSITE" id="PS51366">
    <property type="entry name" value="MI"/>
    <property type="match status" value="1"/>
</dbReference>
<keyword evidence="19" id="KW-0648">Protein biosynthesis</keyword>
<dbReference type="FunFam" id="1.25.40.180:FF:000011">
    <property type="entry name" value="Eukaryotic translation initiation factor 4 gamma 2"/>
    <property type="match status" value="1"/>
</dbReference>
<keyword evidence="10" id="KW-0396">Initiation factor</keyword>
<evidence type="ECO:0000256" key="26">
    <source>
        <dbReference type="ARBA" id="ARBA00023180"/>
    </source>
</evidence>
<dbReference type="PROSITE" id="PS50231">
    <property type="entry name" value="RICIN_B_LECTIN"/>
    <property type="match status" value="1"/>
</dbReference>
<evidence type="ECO:0000256" key="6">
    <source>
        <dbReference type="ARBA" id="ARBA00012644"/>
    </source>
</evidence>
<keyword evidence="26" id="KW-0325">Glycoprotein</keyword>
<evidence type="ECO:0000256" key="19">
    <source>
        <dbReference type="ARBA" id="ARBA00022917"/>
    </source>
</evidence>
<dbReference type="SMART" id="SM00544">
    <property type="entry name" value="MA3"/>
    <property type="match status" value="1"/>
</dbReference>
<dbReference type="FunFam" id="1.25.40.180:FF:000007">
    <property type="entry name" value="Eukaryotic translation initiation factor 4 gamma 2"/>
    <property type="match status" value="1"/>
</dbReference>
<evidence type="ECO:0000256" key="7">
    <source>
        <dbReference type="ARBA" id="ARBA00022481"/>
    </source>
</evidence>
<dbReference type="GO" id="GO:0003743">
    <property type="term" value="F:translation initiation factor activity"/>
    <property type="evidence" value="ECO:0007669"/>
    <property type="project" value="UniProtKB-KW"/>
</dbReference>
<keyword evidence="9" id="KW-1017">Isopeptide bond</keyword>
<keyword evidence="16" id="KW-0430">Lectin</keyword>
<keyword evidence="12" id="KW-0328">Glycosyltransferase</keyword>
<evidence type="ECO:0000256" key="14">
    <source>
        <dbReference type="ARBA" id="ARBA00022692"/>
    </source>
</evidence>
<feature type="domain" description="W2" evidence="35">
    <location>
        <begin position="1332"/>
        <end position="1515"/>
    </location>
</feature>
<evidence type="ECO:0000256" key="20">
    <source>
        <dbReference type="ARBA" id="ARBA00022968"/>
    </source>
</evidence>
<dbReference type="InterPro" id="IPR003891">
    <property type="entry name" value="Initiation_fac_eIF4g_MI"/>
</dbReference>
<comment type="cofactor">
    <cofactor evidence="1">
        <name>Mn(2+)</name>
        <dbReference type="ChEBI" id="CHEBI:29035"/>
    </cofactor>
</comment>
<dbReference type="SMART" id="SM00515">
    <property type="entry name" value="eIF5C"/>
    <property type="match status" value="1"/>
</dbReference>
<evidence type="ECO:0000256" key="10">
    <source>
        <dbReference type="ARBA" id="ARBA00022540"/>
    </source>
</evidence>
<evidence type="ECO:0000256" key="21">
    <source>
        <dbReference type="ARBA" id="ARBA00022989"/>
    </source>
</evidence>
<evidence type="ECO:0000313" key="38">
    <source>
        <dbReference type="Proteomes" id="UP001187415"/>
    </source>
</evidence>
<comment type="pathway">
    <text evidence="3">Protein modification; protein glycosylation.</text>
</comment>
<keyword evidence="15" id="KW-0479">Metal-binding</keyword>
<comment type="function">
    <text evidence="28">Appears to play a role in the switch from cap-dependent to IRES-mediated translation during mitosis, apoptosis and viral infection. Cleaved by some caspases and viral proteases.</text>
</comment>
<dbReference type="GO" id="GO:0030246">
    <property type="term" value="F:carbohydrate binding"/>
    <property type="evidence" value="ECO:0007669"/>
    <property type="project" value="UniProtKB-KW"/>
</dbReference>
<dbReference type="FunFam" id="2.80.10.50:FF:000017">
    <property type="entry name" value="Polypeptide N-acetylgalactosaminyltransferase"/>
    <property type="match status" value="1"/>
</dbReference>
<dbReference type="InterPro" id="IPR045885">
    <property type="entry name" value="GalNAc-T"/>
</dbReference>
<evidence type="ECO:0000313" key="37">
    <source>
        <dbReference type="EMBL" id="KAK2854015.1"/>
    </source>
</evidence>
<feature type="region of interest" description="Disordered" evidence="33">
    <location>
        <begin position="1118"/>
        <end position="1152"/>
    </location>
</feature>
<dbReference type="Pfam" id="PF02854">
    <property type="entry name" value="MIF4G"/>
    <property type="match status" value="1"/>
</dbReference>
<gene>
    <name evidence="37" type="ORF">Q5P01_006676</name>
</gene>
<evidence type="ECO:0000256" key="2">
    <source>
        <dbReference type="ARBA" id="ARBA00004323"/>
    </source>
</evidence>
<evidence type="ECO:0000256" key="32">
    <source>
        <dbReference type="ARBA" id="ARBA00046720"/>
    </source>
</evidence>
<dbReference type="GO" id="GO:0046872">
    <property type="term" value="F:metal ion binding"/>
    <property type="evidence" value="ECO:0007669"/>
    <property type="project" value="UniProtKB-KW"/>
</dbReference>
<dbReference type="Pfam" id="PF02020">
    <property type="entry name" value="W2"/>
    <property type="match status" value="1"/>
</dbReference>
<feature type="transmembrane region" description="Helical" evidence="34">
    <location>
        <begin position="9"/>
        <end position="31"/>
    </location>
</feature>
<evidence type="ECO:0000256" key="27">
    <source>
        <dbReference type="ARBA" id="ARBA00023211"/>
    </source>
</evidence>
<keyword evidence="7" id="KW-0488">Methylation</keyword>
<dbReference type="SUPFAM" id="SSF48371">
    <property type="entry name" value="ARM repeat"/>
    <property type="match status" value="3"/>
</dbReference>
<keyword evidence="20" id="KW-0735">Signal-anchor</keyword>
<dbReference type="EMBL" id="JAUPFM010000004">
    <property type="protein sequence ID" value="KAK2854015.1"/>
    <property type="molecule type" value="Genomic_DNA"/>
</dbReference>
<dbReference type="PANTHER" id="PTHR23253">
    <property type="entry name" value="EUKARYOTIC TRANSLATION INITIATION FACTOR 4 GAMMA"/>
    <property type="match status" value="1"/>
</dbReference>
<keyword evidence="17" id="KW-0832">Ubl conjugation</keyword>
<dbReference type="InterPro" id="IPR001173">
    <property type="entry name" value="Glyco_trans_2-like"/>
</dbReference>
<dbReference type="GO" id="GO:0016281">
    <property type="term" value="C:eukaryotic translation initiation factor 4F complex"/>
    <property type="evidence" value="ECO:0007669"/>
    <property type="project" value="TreeGrafter"/>
</dbReference>
<evidence type="ECO:0000256" key="34">
    <source>
        <dbReference type="SAM" id="Phobius"/>
    </source>
</evidence>
<sequence length="1518" mass="172683">MACTRRTKTLVSTCVILSGMTNIVCLLYVGWVTNYIANIYIKVPMPLPERKLEGDKRGDTLRIMERLDRLENVVNQHIQETPGRGEDSQADTSFSDSSLFAHWGQELSPDNRRVALKMFQYYGYNGYLSDRLSLDRPIPDLRPDGCRNITYPLNLPQVSIVFIFVNEALSVILRSIHSAINRTPSHLLKEIILVDDNSNNNELKEKLQDFVSGTNSQRPGFIKMVRHTKQEGLIRSRVSGWRAATAPVVALFDAHVEFNVGWAEPILQRIKEDRTRIISPSFDNIKYDTFEIEEYPLSAQGFDWELWCRYLNPPKSWWHKGNKSAPIQSPALIGCFVVDRLYFEEIGLLDEGMEVYGGENVELGIRVWQCGGSVEVLPCARIAHIERAHKPYTEDLTSHVRRNALRVAEVWMDEFKSHVYMAWNIPLEDSGIDIGDISERKALRKRLQCKTFRWYLVNIYPEMRMYSDTIAYGVLKNSLKNDLCLDQGPDNDNVPILYLCHGMTPQNVYYTSTQQFHVGLLSPTVDDDDNKCLVDVNSRPRLVECSYAAAKRMKLQWLFTQGGSIQNRKSKRCLELVVSSDNEFGYQLALQKCTGQKCSSSDVPFVRVAFSSHTPRILFFSDFLYQTAKVESVVAPGVPSRFSVGGGGGGAPQHYPKTVGNSESLGKTPGSGTQKWVPSRSTRRDANSSNEKGQNDAIFRKVRGILNKLTPEKFDKLCLELLNVGVDSKLVLKGIILLIVDKALEEPKYSQLYAQLCLRLAEDAPDFEDPSTDNQTQKQNTTFRRLLISKLQDEFENRARNVELFEKNDGPLTSEEEEQRAVAKIKMLGNIKFIGELGKLNLIHESILHKCIKTLLEKKKRVQLKDMGEDLECLCQIMKTVGPKIDHDKAKSLIDQYFNRMRSLTNNKELPARIRFLLQNTVELRENNWVPRKAYVDNGPKTINQVRQDAVKDLGVFIPPPTDGMRNDFFMDNTSFLQTRIKYDRETLGGLADMFGQMPGSGIGTGPGVIQDHYSPTMGRHRTNPLFNGHIGNGNSYQPQFEAGTKSFLKPNQGQSSPVFNHKQNHSGQMQSKDMGPRFSKKGKLNADEISLRPAQSFILSKKQVPKLQPHLTMISQSAQGSSLGQSPQLGLKTNTPIQEKPAKTNKKAPPTKEELCKMTETLVADYLNSKKVNEAVNAVREMKAPKHYLSEMLKKIMVYSLSRSDEDREHASSLINVLCTEGLATGENLLQAFLSVLDQCPKIEEEIPLVKSYLAQFAARAIVADLVNITDLAHQLENGSLFPLFLLCLQQLVKLKDREWLADLFQQSKINMQKMLPENDQNKDRMLEILEGKGLSFLFPLMKLEKELLKQIKVDPSPQSIYKWIKDNIAPKLHTDKGFVNILVTSFLQYIAYETNPDDDEEQLATPSKEQLDEEKQLLLSFKPVMQKFLHDHIDLQVSALYALQVHCNTKAFPKGMLLRYFVNLYDMEIIEEEAFLSWKEDITQDYPGKGKALFQVNQWLTWLETAEEEESEDEDY</sequence>
<evidence type="ECO:0000256" key="18">
    <source>
        <dbReference type="ARBA" id="ARBA00022845"/>
    </source>
</evidence>
<dbReference type="InterPro" id="IPR016024">
    <property type="entry name" value="ARM-type_fold"/>
</dbReference>
<keyword evidence="8" id="KW-0678">Repressor</keyword>
<evidence type="ECO:0000256" key="3">
    <source>
        <dbReference type="ARBA" id="ARBA00004922"/>
    </source>
</evidence>
<dbReference type="InterPro" id="IPR000772">
    <property type="entry name" value="Ricin_B_lectin"/>
</dbReference>
<evidence type="ECO:0000256" key="30">
    <source>
        <dbReference type="ARBA" id="ARBA00044144"/>
    </source>
</evidence>
<dbReference type="Gene3D" id="2.80.10.50">
    <property type="match status" value="1"/>
</dbReference>
<evidence type="ECO:0000256" key="28">
    <source>
        <dbReference type="ARBA" id="ARBA00037759"/>
    </source>
</evidence>
<evidence type="ECO:0000256" key="4">
    <source>
        <dbReference type="ARBA" id="ARBA00005680"/>
    </source>
</evidence>
<dbReference type="CDD" id="cd11559">
    <property type="entry name" value="W2_eIF4G1_like"/>
    <property type="match status" value="1"/>
</dbReference>
<keyword evidence="11" id="KW-0597">Phosphoprotein</keyword>
<keyword evidence="25" id="KW-1015">Disulfide bond</keyword>
<keyword evidence="27" id="KW-0464">Manganese</keyword>
<comment type="caution">
    <text evidence="37">The sequence shown here is derived from an EMBL/GenBank/DDBJ whole genome shotgun (WGS) entry which is preliminary data.</text>
</comment>
<keyword evidence="21 34" id="KW-1133">Transmembrane helix</keyword>